<dbReference type="RefSeq" id="WP_353682427.1">
    <property type="nucleotide sequence ID" value="NZ_MNXI01000056.1"/>
</dbReference>
<dbReference type="Proteomes" id="UP000230956">
    <property type="component" value="Unassembled WGS sequence"/>
</dbReference>
<dbReference type="AlphaFoldDB" id="A0A2M7T6H3"/>
<name>A0A2M7T6H3_9ACTN</name>
<organism evidence="1 2">
    <name type="scientific">Candidatus Aquicultor secundus</name>
    <dbReference type="NCBI Taxonomy" id="1973895"/>
    <lineage>
        <taxon>Bacteria</taxon>
        <taxon>Bacillati</taxon>
        <taxon>Actinomycetota</taxon>
        <taxon>Candidatus Aquicultoria</taxon>
        <taxon>Candidatus Aquicultorales</taxon>
        <taxon>Candidatus Aquicultoraceae</taxon>
        <taxon>Candidatus Aquicultor</taxon>
    </lineage>
</organism>
<accession>A0A2M7T6H3</accession>
<gene>
    <name evidence="1" type="ORF">COY37_08480</name>
</gene>
<sequence length="60" mass="7305">MHYDAWPIYGQFISLVHKWDYRFFYRELNSLINNDDGLKKSFIALQERQITAIDRLFLHG</sequence>
<reference evidence="2" key="1">
    <citation type="submission" date="2017-09" db="EMBL/GenBank/DDBJ databases">
        <title>Depth-based differentiation of microbial function through sediment-hosted aquifers and enrichment of novel symbionts in the deep terrestrial subsurface.</title>
        <authorList>
            <person name="Probst A.J."/>
            <person name="Ladd B."/>
            <person name="Jarett J.K."/>
            <person name="Geller-Mcgrath D.E."/>
            <person name="Sieber C.M.K."/>
            <person name="Emerson J.B."/>
            <person name="Anantharaman K."/>
            <person name="Thomas B.C."/>
            <person name="Malmstrom R."/>
            <person name="Stieglmeier M."/>
            <person name="Klingl A."/>
            <person name="Woyke T."/>
            <person name="Ryan C.M."/>
            <person name="Banfield J.F."/>
        </authorList>
    </citation>
    <scope>NUCLEOTIDE SEQUENCE [LARGE SCALE GENOMIC DNA]</scope>
</reference>
<dbReference type="EMBL" id="PFNG01000202">
    <property type="protein sequence ID" value="PIZ36483.1"/>
    <property type="molecule type" value="Genomic_DNA"/>
</dbReference>
<evidence type="ECO:0000313" key="1">
    <source>
        <dbReference type="EMBL" id="PIZ36483.1"/>
    </source>
</evidence>
<dbReference type="InterPro" id="IPR025722">
    <property type="entry name" value="TetR"/>
</dbReference>
<dbReference type="Pfam" id="PF13972">
    <property type="entry name" value="TetR"/>
    <property type="match status" value="1"/>
</dbReference>
<protein>
    <submittedName>
        <fullName evidence="1">Uncharacterized protein</fullName>
    </submittedName>
</protein>
<proteinExistence type="predicted"/>
<evidence type="ECO:0000313" key="2">
    <source>
        <dbReference type="Proteomes" id="UP000230956"/>
    </source>
</evidence>
<comment type="caution">
    <text evidence="1">The sequence shown here is derived from an EMBL/GenBank/DDBJ whole genome shotgun (WGS) entry which is preliminary data.</text>
</comment>
<dbReference type="Gene3D" id="1.10.357.10">
    <property type="entry name" value="Tetracycline Repressor, domain 2"/>
    <property type="match status" value="1"/>
</dbReference>